<comment type="similarity">
    <text evidence="1">Belongs to the beta type-B retroviral polymerase family. HERV class-II K(HML-2) pol subfamily.</text>
</comment>
<dbReference type="GeneTree" id="ENSGT00940000163417"/>
<dbReference type="InterPro" id="IPR000477">
    <property type="entry name" value="RT_dom"/>
</dbReference>
<dbReference type="PANTHER" id="PTHR33064">
    <property type="entry name" value="POL PROTEIN"/>
    <property type="match status" value="1"/>
</dbReference>
<protein>
    <recommendedName>
        <fullName evidence="2">ribonuclease H</fullName>
        <ecNumber evidence="2">3.1.26.4</ecNumber>
    </recommendedName>
</protein>
<dbReference type="Gene3D" id="3.10.10.10">
    <property type="entry name" value="HIV Type 1 Reverse Transcriptase, subunit A, domain 1"/>
    <property type="match status" value="1"/>
</dbReference>
<dbReference type="Ensembl" id="ENSMAMT00000020924.2">
    <property type="protein sequence ID" value="ENSMAMP00000020388.1"/>
    <property type="gene ID" value="ENSMAMG00000013736.2"/>
</dbReference>
<feature type="domain" description="Peptidase A2" evidence="4">
    <location>
        <begin position="38"/>
        <end position="53"/>
    </location>
</feature>
<dbReference type="InterPro" id="IPR051320">
    <property type="entry name" value="Viral_Replic_Matur_Polypro"/>
</dbReference>
<proteinExistence type="inferred from homology"/>
<dbReference type="InterPro" id="IPR043128">
    <property type="entry name" value="Rev_trsase/Diguanyl_cyclase"/>
</dbReference>
<evidence type="ECO:0000313" key="5">
    <source>
        <dbReference type="Ensembl" id="ENSMAMP00000020388.1"/>
    </source>
</evidence>
<sequence length="467" mass="52725">MTGNYIYSIGSSGQTVKEYLTKPLTCVHTLGHIFKHAFMLSPLCPINLLGRDLMIKLGISLISTPEGVQVAANEDLLTTHMVKHSSDSLMYAYEWKLQQSTLSADTIDITHNLVSPENTEFMTVGDLHCTARVSFGSDVTFEKLWDRKSADKLATTFLFWSTNRCALSVSLLDEQERLFSVSNSVPHISLSKSKLEEWRDLGPFVRRCLSVHDSRTVDTDPDVMYSFSMKAYRKSYTSVVHATRTVALVPESHRHTSCHTLMSDAEFALTPALQTVPDTLWAKHKYDVGLIKNCEPVMITPKSTYRPRRRQYPLKKEAIDGITPVFDQAGIIVPCDNSPCCTPIFPVKKIRDADKPTEWRFVQDLQAVNDAVQPRVNNVPNPYTILSQVPSSAQWFSVVDLANAFFSVPVHSDSQFWFAFQFQGKTWTWTRLCQGYCESPTIFNEALKRSLESLVLSPDSALLQYVD</sequence>
<dbReference type="Proteomes" id="UP000261640">
    <property type="component" value="Unplaced"/>
</dbReference>
<dbReference type="STRING" id="205130.ENSMAMP00000020388"/>
<evidence type="ECO:0000256" key="2">
    <source>
        <dbReference type="ARBA" id="ARBA00012180"/>
    </source>
</evidence>
<reference evidence="5" key="1">
    <citation type="submission" date="2025-08" db="UniProtKB">
        <authorList>
            <consortium name="Ensembl"/>
        </authorList>
    </citation>
    <scope>IDENTIFICATION</scope>
</reference>
<dbReference type="SUPFAM" id="SSF56672">
    <property type="entry name" value="DNA/RNA polymerases"/>
    <property type="match status" value="1"/>
</dbReference>
<dbReference type="PROSITE" id="PS50175">
    <property type="entry name" value="ASP_PROT_RETROV"/>
    <property type="match status" value="1"/>
</dbReference>
<dbReference type="Gene3D" id="2.40.70.10">
    <property type="entry name" value="Acid Proteases"/>
    <property type="match status" value="1"/>
</dbReference>
<dbReference type="InterPro" id="IPR043502">
    <property type="entry name" value="DNA/RNA_pol_sf"/>
</dbReference>
<reference evidence="5" key="2">
    <citation type="submission" date="2025-09" db="UniProtKB">
        <authorList>
            <consortium name="Ensembl"/>
        </authorList>
    </citation>
    <scope>IDENTIFICATION</scope>
</reference>
<evidence type="ECO:0000256" key="3">
    <source>
        <dbReference type="ARBA" id="ARBA00022801"/>
    </source>
</evidence>
<dbReference type="Gene3D" id="3.30.70.270">
    <property type="match status" value="1"/>
</dbReference>
<evidence type="ECO:0000313" key="6">
    <source>
        <dbReference type="Proteomes" id="UP000261640"/>
    </source>
</evidence>
<dbReference type="PANTHER" id="PTHR33064:SF37">
    <property type="entry name" value="RIBONUCLEASE H"/>
    <property type="match status" value="1"/>
</dbReference>
<dbReference type="EC" id="3.1.26.4" evidence="2"/>
<dbReference type="GO" id="GO:0004523">
    <property type="term" value="F:RNA-DNA hybrid ribonuclease activity"/>
    <property type="evidence" value="ECO:0007669"/>
    <property type="project" value="UniProtKB-EC"/>
</dbReference>
<dbReference type="GO" id="GO:0004190">
    <property type="term" value="F:aspartic-type endopeptidase activity"/>
    <property type="evidence" value="ECO:0007669"/>
    <property type="project" value="InterPro"/>
</dbReference>
<dbReference type="InterPro" id="IPR001995">
    <property type="entry name" value="Peptidase_A2_cat"/>
</dbReference>
<evidence type="ECO:0000256" key="1">
    <source>
        <dbReference type="ARBA" id="ARBA00010879"/>
    </source>
</evidence>
<dbReference type="InParanoid" id="A0A3Q3M0F2"/>
<keyword evidence="6" id="KW-1185">Reference proteome</keyword>
<evidence type="ECO:0000259" key="4">
    <source>
        <dbReference type="PROSITE" id="PS50175"/>
    </source>
</evidence>
<accession>A0A3Q3M0F2</accession>
<dbReference type="InterPro" id="IPR021109">
    <property type="entry name" value="Peptidase_aspartic_dom_sf"/>
</dbReference>
<name>A0A3Q3M0F2_9TELE</name>
<dbReference type="Pfam" id="PF00078">
    <property type="entry name" value="RVT_1"/>
    <property type="match status" value="1"/>
</dbReference>
<keyword evidence="3" id="KW-0378">Hydrolase</keyword>
<dbReference type="SUPFAM" id="SSF50630">
    <property type="entry name" value="Acid proteases"/>
    <property type="match status" value="1"/>
</dbReference>
<organism evidence="5 6">
    <name type="scientific">Mastacembelus armatus</name>
    <name type="common">zig-zag eel</name>
    <dbReference type="NCBI Taxonomy" id="205130"/>
    <lineage>
        <taxon>Eukaryota</taxon>
        <taxon>Metazoa</taxon>
        <taxon>Chordata</taxon>
        <taxon>Craniata</taxon>
        <taxon>Vertebrata</taxon>
        <taxon>Euteleostomi</taxon>
        <taxon>Actinopterygii</taxon>
        <taxon>Neopterygii</taxon>
        <taxon>Teleostei</taxon>
        <taxon>Neoteleostei</taxon>
        <taxon>Acanthomorphata</taxon>
        <taxon>Anabantaria</taxon>
        <taxon>Synbranchiformes</taxon>
        <taxon>Mastacembelidae</taxon>
        <taxon>Mastacembelus</taxon>
    </lineage>
</organism>
<dbReference type="AlphaFoldDB" id="A0A3Q3M0F2"/>
<dbReference type="GO" id="GO:0006508">
    <property type="term" value="P:proteolysis"/>
    <property type="evidence" value="ECO:0007669"/>
    <property type="project" value="InterPro"/>
</dbReference>